<reference evidence="2" key="1">
    <citation type="journal article" date="2023" name="Nat. Plants">
        <title>Single-cell RNA sequencing provides a high-resolution roadmap for understanding the multicellular compartmentation of specialized metabolism.</title>
        <authorList>
            <person name="Sun S."/>
            <person name="Shen X."/>
            <person name="Li Y."/>
            <person name="Li Y."/>
            <person name="Wang S."/>
            <person name="Li R."/>
            <person name="Zhang H."/>
            <person name="Shen G."/>
            <person name="Guo B."/>
            <person name="Wei J."/>
            <person name="Xu J."/>
            <person name="St-Pierre B."/>
            <person name="Chen S."/>
            <person name="Sun C."/>
        </authorList>
    </citation>
    <scope>NUCLEOTIDE SEQUENCE [LARGE SCALE GENOMIC DNA]</scope>
</reference>
<dbReference type="Proteomes" id="UP001060085">
    <property type="component" value="Linkage Group LG02"/>
</dbReference>
<evidence type="ECO:0000313" key="1">
    <source>
        <dbReference type="EMBL" id="KAI5677941.1"/>
    </source>
</evidence>
<sequence length="127" mass="14123">MSSFTDSFDHLGGNSPAGLTQPFEGGYNESQHFDSFSNFAESDDSAADSSPPPIYVSGGGFALIQRDFHQKLIEGRWMVTIVRQMDQFCHLHQRCKRRVTLSGNRGSEVTATINFATLMCLPHSFPF</sequence>
<organism evidence="1 2">
    <name type="scientific">Catharanthus roseus</name>
    <name type="common">Madagascar periwinkle</name>
    <name type="synonym">Vinca rosea</name>
    <dbReference type="NCBI Taxonomy" id="4058"/>
    <lineage>
        <taxon>Eukaryota</taxon>
        <taxon>Viridiplantae</taxon>
        <taxon>Streptophyta</taxon>
        <taxon>Embryophyta</taxon>
        <taxon>Tracheophyta</taxon>
        <taxon>Spermatophyta</taxon>
        <taxon>Magnoliopsida</taxon>
        <taxon>eudicotyledons</taxon>
        <taxon>Gunneridae</taxon>
        <taxon>Pentapetalae</taxon>
        <taxon>asterids</taxon>
        <taxon>lamiids</taxon>
        <taxon>Gentianales</taxon>
        <taxon>Apocynaceae</taxon>
        <taxon>Rauvolfioideae</taxon>
        <taxon>Vinceae</taxon>
        <taxon>Catharanthinae</taxon>
        <taxon>Catharanthus</taxon>
    </lineage>
</organism>
<gene>
    <name evidence="1" type="ORF">M9H77_08891</name>
</gene>
<evidence type="ECO:0000313" key="2">
    <source>
        <dbReference type="Proteomes" id="UP001060085"/>
    </source>
</evidence>
<accession>A0ACC0BZ39</accession>
<dbReference type="EMBL" id="CM044702">
    <property type="protein sequence ID" value="KAI5677941.1"/>
    <property type="molecule type" value="Genomic_DNA"/>
</dbReference>
<protein>
    <submittedName>
        <fullName evidence="1">Uncharacterized protein</fullName>
    </submittedName>
</protein>
<name>A0ACC0BZ39_CATRO</name>
<proteinExistence type="predicted"/>
<comment type="caution">
    <text evidence="1">The sequence shown here is derived from an EMBL/GenBank/DDBJ whole genome shotgun (WGS) entry which is preliminary data.</text>
</comment>
<keyword evidence="2" id="KW-1185">Reference proteome</keyword>